<keyword evidence="1" id="KW-1133">Transmembrane helix</keyword>
<keyword evidence="1" id="KW-0472">Membrane</keyword>
<evidence type="ECO:0008006" key="5">
    <source>
        <dbReference type="Google" id="ProtNLM"/>
    </source>
</evidence>
<gene>
    <name evidence="2" type="ORF">JYZ213_LOCUS10364</name>
    <name evidence="3" type="ORF">OXD698_LOCUS1613</name>
</gene>
<organism evidence="2 4">
    <name type="scientific">Adineta steineri</name>
    <dbReference type="NCBI Taxonomy" id="433720"/>
    <lineage>
        <taxon>Eukaryota</taxon>
        <taxon>Metazoa</taxon>
        <taxon>Spiralia</taxon>
        <taxon>Gnathifera</taxon>
        <taxon>Rotifera</taxon>
        <taxon>Eurotatoria</taxon>
        <taxon>Bdelloidea</taxon>
        <taxon>Adinetida</taxon>
        <taxon>Adinetidae</taxon>
        <taxon>Adineta</taxon>
    </lineage>
</organism>
<accession>A0A813ZB09</accession>
<keyword evidence="1" id="KW-0812">Transmembrane</keyword>
<sequence>MFDNDTFSTTTTTTTTVRTTHAKYVKSPFESRYIGGIFFMFSVMFVLLYGNFYRTNTLQMLWHRLLVKLHLAQPSSQPIHTSSHAVTDRLSI</sequence>
<feature type="transmembrane region" description="Helical" evidence="1">
    <location>
        <begin position="33"/>
        <end position="52"/>
    </location>
</feature>
<dbReference type="Proteomes" id="UP000663844">
    <property type="component" value="Unassembled WGS sequence"/>
</dbReference>
<dbReference type="Proteomes" id="UP000663845">
    <property type="component" value="Unassembled WGS sequence"/>
</dbReference>
<evidence type="ECO:0000313" key="3">
    <source>
        <dbReference type="EMBL" id="CAF3506293.1"/>
    </source>
</evidence>
<evidence type="ECO:0000313" key="2">
    <source>
        <dbReference type="EMBL" id="CAF0897478.1"/>
    </source>
</evidence>
<dbReference type="EMBL" id="CAJOAZ010000047">
    <property type="protein sequence ID" value="CAF3506293.1"/>
    <property type="molecule type" value="Genomic_DNA"/>
</dbReference>
<name>A0A813ZB09_9BILA</name>
<evidence type="ECO:0000256" key="1">
    <source>
        <dbReference type="SAM" id="Phobius"/>
    </source>
</evidence>
<reference evidence="2" key="1">
    <citation type="submission" date="2021-02" db="EMBL/GenBank/DDBJ databases">
        <authorList>
            <person name="Nowell W R."/>
        </authorList>
    </citation>
    <scope>NUCLEOTIDE SEQUENCE</scope>
</reference>
<dbReference type="EMBL" id="CAJNOG010000075">
    <property type="protein sequence ID" value="CAF0897478.1"/>
    <property type="molecule type" value="Genomic_DNA"/>
</dbReference>
<evidence type="ECO:0000313" key="4">
    <source>
        <dbReference type="Proteomes" id="UP000663845"/>
    </source>
</evidence>
<proteinExistence type="predicted"/>
<dbReference type="AlphaFoldDB" id="A0A813ZB09"/>
<protein>
    <recommendedName>
        <fullName evidence="5">Transmembrane protein</fullName>
    </recommendedName>
</protein>
<comment type="caution">
    <text evidence="2">The sequence shown here is derived from an EMBL/GenBank/DDBJ whole genome shotgun (WGS) entry which is preliminary data.</text>
</comment>